<reference evidence="1" key="1">
    <citation type="journal article" date="2014" name="Front. Microbiol.">
        <title>High frequency of phylogenetically diverse reductive dehalogenase-homologous genes in deep subseafloor sedimentary metagenomes.</title>
        <authorList>
            <person name="Kawai M."/>
            <person name="Futagami T."/>
            <person name="Toyoda A."/>
            <person name="Takaki Y."/>
            <person name="Nishi S."/>
            <person name="Hori S."/>
            <person name="Arai W."/>
            <person name="Tsubouchi T."/>
            <person name="Morono Y."/>
            <person name="Uchiyama I."/>
            <person name="Ito T."/>
            <person name="Fujiyama A."/>
            <person name="Inagaki F."/>
            <person name="Takami H."/>
        </authorList>
    </citation>
    <scope>NUCLEOTIDE SEQUENCE</scope>
    <source>
        <strain evidence="1">Expedition CK06-06</strain>
    </source>
</reference>
<comment type="caution">
    <text evidence="1">The sequence shown here is derived from an EMBL/GenBank/DDBJ whole genome shotgun (WGS) entry which is preliminary data.</text>
</comment>
<sequence length="93" mass="10535">NQWKTIISLKKIKELMPRVLLTAPEYIITEPSTMLEKTIQYLEETGQRIRALSSKGLSPAEIAEQLFGEDIAAQITEGQFSSENFVNSYLKTD</sequence>
<dbReference type="AlphaFoldDB" id="X1LQZ8"/>
<organism evidence="1">
    <name type="scientific">marine sediment metagenome</name>
    <dbReference type="NCBI Taxonomy" id="412755"/>
    <lineage>
        <taxon>unclassified sequences</taxon>
        <taxon>metagenomes</taxon>
        <taxon>ecological metagenomes</taxon>
    </lineage>
</organism>
<evidence type="ECO:0000313" key="1">
    <source>
        <dbReference type="EMBL" id="GAI21493.1"/>
    </source>
</evidence>
<dbReference type="EMBL" id="BARV01018603">
    <property type="protein sequence ID" value="GAI21493.1"/>
    <property type="molecule type" value="Genomic_DNA"/>
</dbReference>
<feature type="non-terminal residue" evidence="1">
    <location>
        <position position="1"/>
    </location>
</feature>
<proteinExistence type="predicted"/>
<protein>
    <submittedName>
        <fullName evidence="1">Uncharacterized protein</fullName>
    </submittedName>
</protein>
<name>X1LQZ8_9ZZZZ</name>
<gene>
    <name evidence="1" type="ORF">S06H3_31416</name>
</gene>
<accession>X1LQZ8</accession>